<keyword evidence="3" id="KW-1185">Reference proteome</keyword>
<dbReference type="InterPro" id="IPR000182">
    <property type="entry name" value="GNAT_dom"/>
</dbReference>
<dbReference type="Pfam" id="PF13302">
    <property type="entry name" value="Acetyltransf_3"/>
    <property type="match status" value="1"/>
</dbReference>
<dbReference type="RefSeq" id="WP_212571895.1">
    <property type="nucleotide sequence ID" value="NZ_CP073084.1"/>
</dbReference>
<feature type="domain" description="N-acetyltransferase" evidence="1">
    <location>
        <begin position="14"/>
        <end position="181"/>
    </location>
</feature>
<dbReference type="InterPro" id="IPR016181">
    <property type="entry name" value="Acyl_CoA_acyltransferase"/>
</dbReference>
<accession>A0ABX7YM81</accession>
<dbReference type="PANTHER" id="PTHR43792:SF1">
    <property type="entry name" value="N-ACETYLTRANSFERASE DOMAIN-CONTAINING PROTEIN"/>
    <property type="match status" value="1"/>
</dbReference>
<dbReference type="EMBL" id="CP073084">
    <property type="protein sequence ID" value="QUE54800.1"/>
    <property type="molecule type" value="Genomic_DNA"/>
</dbReference>
<dbReference type="Proteomes" id="UP000677616">
    <property type="component" value="Chromosome"/>
</dbReference>
<dbReference type="SUPFAM" id="SSF55729">
    <property type="entry name" value="Acyl-CoA N-acyltransferases (Nat)"/>
    <property type="match status" value="1"/>
</dbReference>
<protein>
    <submittedName>
        <fullName evidence="2">GNAT family N-acetyltransferase</fullName>
    </submittedName>
</protein>
<evidence type="ECO:0000259" key="1">
    <source>
        <dbReference type="PROSITE" id="PS51186"/>
    </source>
</evidence>
<sequence length="186" mass="21397">MEHKGTQTLETDRLLLRPFQVKDATDVYQNWTSDEKVTTYLTWQRHQALKDTEDYVQFCTQSYSQETSYRWIIELKESKQVIGDISVVGLDEKVQAAELGWVLGSRWWGQGYMPEALEAVSRFLLEEVGCLRIVAVHDTENTPSGRVMKKVGMTYEGTLRQAARNNRGIVDIAVYSLLNTDKNKSR</sequence>
<evidence type="ECO:0000313" key="2">
    <source>
        <dbReference type="EMBL" id="QUE54800.1"/>
    </source>
</evidence>
<dbReference type="PANTHER" id="PTHR43792">
    <property type="entry name" value="GNAT FAMILY, PUTATIVE (AFU_ORTHOLOGUE AFUA_3G00765)-RELATED-RELATED"/>
    <property type="match status" value="1"/>
</dbReference>
<proteinExistence type="predicted"/>
<dbReference type="PROSITE" id="PS51186">
    <property type="entry name" value="GNAT"/>
    <property type="match status" value="1"/>
</dbReference>
<organism evidence="2 3">
    <name type="scientific">Streptococcus oriscaviae</name>
    <dbReference type="NCBI Taxonomy" id="2781599"/>
    <lineage>
        <taxon>Bacteria</taxon>
        <taxon>Bacillati</taxon>
        <taxon>Bacillota</taxon>
        <taxon>Bacilli</taxon>
        <taxon>Lactobacillales</taxon>
        <taxon>Streptococcaceae</taxon>
        <taxon>Streptococcus</taxon>
    </lineage>
</organism>
<name>A0ABX7YM81_9STRE</name>
<gene>
    <name evidence="2" type="ORF">INT76_02630</name>
</gene>
<dbReference type="InterPro" id="IPR051531">
    <property type="entry name" value="N-acetyltransferase"/>
</dbReference>
<dbReference type="Gene3D" id="3.40.630.30">
    <property type="match status" value="1"/>
</dbReference>
<reference evidence="2 3" key="1">
    <citation type="submission" date="2021-04" db="EMBL/GenBank/DDBJ databases">
        <title>Complete genome sequence of a novel Streptococcus species.</title>
        <authorList>
            <person name="Teng J.L.L."/>
        </authorList>
    </citation>
    <scope>NUCLEOTIDE SEQUENCE [LARGE SCALE GENOMIC DNA]</scope>
    <source>
        <strain evidence="2 3">HKU75</strain>
    </source>
</reference>
<evidence type="ECO:0000313" key="3">
    <source>
        <dbReference type="Proteomes" id="UP000677616"/>
    </source>
</evidence>